<dbReference type="Pfam" id="PF01814">
    <property type="entry name" value="Hemerythrin"/>
    <property type="match status" value="1"/>
</dbReference>
<evidence type="ECO:0000256" key="1">
    <source>
        <dbReference type="SAM" id="MobiDB-lite"/>
    </source>
</evidence>
<organism evidence="3">
    <name type="scientific">metagenome</name>
    <dbReference type="NCBI Taxonomy" id="256318"/>
    <lineage>
        <taxon>unclassified sequences</taxon>
        <taxon>metagenomes</taxon>
    </lineage>
</organism>
<feature type="region of interest" description="Disordered" evidence="1">
    <location>
        <begin position="1"/>
        <end position="40"/>
    </location>
</feature>
<name>A0A2P2C5Q7_9ZZZZ</name>
<feature type="domain" description="Hemerythrin-like" evidence="2">
    <location>
        <begin position="47"/>
        <end position="189"/>
    </location>
</feature>
<dbReference type="AlphaFoldDB" id="A0A2P2C5Q7"/>
<dbReference type="InterPro" id="IPR012312">
    <property type="entry name" value="Hemerythrin-like"/>
</dbReference>
<proteinExistence type="predicted"/>
<reference evidence="3" key="1">
    <citation type="submission" date="2015-08" db="EMBL/GenBank/DDBJ databases">
        <authorList>
            <person name="Babu N.S."/>
            <person name="Beckwith C.J."/>
            <person name="Beseler K.G."/>
            <person name="Brison A."/>
            <person name="Carone J.V."/>
            <person name="Caskin T.P."/>
            <person name="Diamond M."/>
            <person name="Durham M.E."/>
            <person name="Foxe J.M."/>
            <person name="Go M."/>
            <person name="Henderson B.A."/>
            <person name="Jones I.B."/>
            <person name="McGettigan J.A."/>
            <person name="Micheletti S.J."/>
            <person name="Nasrallah M.E."/>
            <person name="Ortiz D."/>
            <person name="Piller C.R."/>
            <person name="Privatt S.R."/>
            <person name="Schneider S.L."/>
            <person name="Sharp S."/>
            <person name="Smith T.C."/>
            <person name="Stanton J.D."/>
            <person name="Ullery H.E."/>
            <person name="Wilson R.J."/>
            <person name="Serrano M.G."/>
            <person name="Buck G."/>
            <person name="Lee V."/>
            <person name="Wang Y."/>
            <person name="Carvalho R."/>
            <person name="Voegtly L."/>
            <person name="Shi R."/>
            <person name="Duckworth R."/>
            <person name="Johnson A."/>
            <person name="Loviza R."/>
            <person name="Walstead R."/>
            <person name="Shah Z."/>
            <person name="Kiflezghi M."/>
            <person name="Wade K."/>
            <person name="Ball S.L."/>
            <person name="Bradley K.W."/>
            <person name="Asai D.J."/>
            <person name="Bowman C.A."/>
            <person name="Russell D.A."/>
            <person name="Pope W.H."/>
            <person name="Jacobs-Sera D."/>
            <person name="Hendrix R.W."/>
            <person name="Hatfull G.F."/>
        </authorList>
    </citation>
    <scope>NUCLEOTIDE SEQUENCE</scope>
</reference>
<sequence length="198" mass="22177">MTLGIQPTPDDGVRLSTRRVWDESTRPPPTEPDDREHTDNGRAVAGHLVQVHDHLRAELAQVRSIVEQVRAGSLDLSRARSHINEMTMRQNAWTMGAYCASYCRLLTQHHSLEDSGVFPHLSAADPRLEPVVDRLMEEHVVIHEVLEGLDAALVAHVAAGDDFTDLDEALDLLTDTLLSHLSYEERVLLEPLARHGMY</sequence>
<protein>
    <submittedName>
        <fullName evidence="3">Flavin-dependent oxidoreductase, F420-dependent methylene-tetrahydromethanopterin reductase</fullName>
    </submittedName>
</protein>
<evidence type="ECO:0000313" key="3">
    <source>
        <dbReference type="EMBL" id="CUR57345.1"/>
    </source>
</evidence>
<dbReference type="Gene3D" id="1.20.120.520">
    <property type="entry name" value="nmb1532 protein domain like"/>
    <property type="match status" value="1"/>
</dbReference>
<dbReference type="PANTHER" id="PTHR38048:SF2">
    <property type="entry name" value="HEMERYTHRIN-LIKE DOMAIN-CONTAINING PROTEIN"/>
    <property type="match status" value="1"/>
</dbReference>
<dbReference type="InterPro" id="IPR053206">
    <property type="entry name" value="Dimeric_xanthone_biosynth"/>
</dbReference>
<dbReference type="PANTHER" id="PTHR38048">
    <property type="entry name" value="EXPRESSED PROTEIN"/>
    <property type="match status" value="1"/>
</dbReference>
<gene>
    <name evidence="3" type="ORF">NOCA2400010</name>
</gene>
<dbReference type="EMBL" id="CZKA01000035">
    <property type="protein sequence ID" value="CUR57345.1"/>
    <property type="molecule type" value="Genomic_DNA"/>
</dbReference>
<accession>A0A2P2C5Q7</accession>
<evidence type="ECO:0000259" key="2">
    <source>
        <dbReference type="Pfam" id="PF01814"/>
    </source>
</evidence>